<evidence type="ECO:0000313" key="4">
    <source>
        <dbReference type="Proteomes" id="UP000305751"/>
    </source>
</evidence>
<reference evidence="3 4" key="1">
    <citation type="submission" date="2019-04" db="EMBL/GenBank/DDBJ databases">
        <title>Microbes associate with the intestines of laboratory mice.</title>
        <authorList>
            <person name="Navarre W."/>
            <person name="Wong E."/>
            <person name="Huang K."/>
            <person name="Tropini C."/>
            <person name="Ng K."/>
            <person name="Yu B."/>
        </authorList>
    </citation>
    <scope>NUCLEOTIDE SEQUENCE [LARGE SCALE GENOMIC DNA]</scope>
    <source>
        <strain evidence="3 4">NM70_E10</strain>
    </source>
</reference>
<evidence type="ECO:0000256" key="1">
    <source>
        <dbReference type="ARBA" id="ARBA00004328"/>
    </source>
</evidence>
<name>A0A4S2AZP2_9BACE</name>
<dbReference type="EMBL" id="SRZA01000008">
    <property type="protein sequence ID" value="TGY07128.1"/>
    <property type="molecule type" value="Genomic_DNA"/>
</dbReference>
<feature type="domain" description="Phage capsid-like C-terminal" evidence="2">
    <location>
        <begin position="133"/>
        <end position="378"/>
    </location>
</feature>
<dbReference type="RefSeq" id="WP_136013798.1">
    <property type="nucleotide sequence ID" value="NZ_SRZA01000008.1"/>
</dbReference>
<sequence>MSKDKKKNKVSVRQLVNQYQTNCERINAIADLCEQEQRERTSQEETEYTNLLRENQLLQMRMQSAINVGPEVERRSATAQLREALTEAMENGSRNPVMITLTHEIQTTAALDGTGIIPVNDQEMLKPLRAGLIYDKVGITIRTGLVGSLRWPKHGKAVAKFLGEAEKLTESKIDWDKITVSPKRLGVAIPVTRQELFNSEGVVESVITAEMPQAVVDKINDALFTTDKTGRVVYGPFATAGEEGGCKKVTFAGAVPTRKELLQMKAKVAKAGIDPSTCCFVMTETMKAELEDVPVDKGSGRFLCENDRILGFPVFCTDVIGEGNIGFGDWGYQAAGFFGQLNFIVDPYSLSLEDSTRFVLNTDFATVTLRPEAFMLGTVTA</sequence>
<accession>A0A4S2AZP2</accession>
<dbReference type="InterPro" id="IPR024455">
    <property type="entry name" value="Phage_capsid"/>
</dbReference>
<dbReference type="NCBIfam" id="TIGR01554">
    <property type="entry name" value="major_cap_HK97"/>
    <property type="match status" value="1"/>
</dbReference>
<dbReference type="AlphaFoldDB" id="A0A4S2AZP2"/>
<evidence type="ECO:0000259" key="2">
    <source>
        <dbReference type="Pfam" id="PF05065"/>
    </source>
</evidence>
<keyword evidence="4" id="KW-1185">Reference proteome</keyword>
<dbReference type="InterPro" id="IPR054612">
    <property type="entry name" value="Phage_capsid-like_C"/>
</dbReference>
<dbReference type="Pfam" id="PF05065">
    <property type="entry name" value="Phage_capsid"/>
    <property type="match status" value="1"/>
</dbReference>
<dbReference type="Gene3D" id="3.30.2400.10">
    <property type="entry name" value="Major capsid protein gp5"/>
    <property type="match status" value="1"/>
</dbReference>
<gene>
    <name evidence="3" type="ORF">E5356_05215</name>
</gene>
<dbReference type="Proteomes" id="UP000305751">
    <property type="component" value="Unassembled WGS sequence"/>
</dbReference>
<protein>
    <submittedName>
        <fullName evidence="3">Phage major capsid protein</fullName>
    </submittedName>
</protein>
<evidence type="ECO:0000313" key="3">
    <source>
        <dbReference type="EMBL" id="TGY07128.1"/>
    </source>
</evidence>
<dbReference type="SUPFAM" id="SSF56563">
    <property type="entry name" value="Major capsid protein gp5"/>
    <property type="match status" value="1"/>
</dbReference>
<organism evidence="3 4">
    <name type="scientific">Bacteroides acidifaciens</name>
    <dbReference type="NCBI Taxonomy" id="85831"/>
    <lineage>
        <taxon>Bacteria</taxon>
        <taxon>Pseudomonadati</taxon>
        <taxon>Bacteroidota</taxon>
        <taxon>Bacteroidia</taxon>
        <taxon>Bacteroidales</taxon>
        <taxon>Bacteroidaceae</taxon>
        <taxon>Bacteroides</taxon>
    </lineage>
</organism>
<proteinExistence type="predicted"/>
<comment type="caution">
    <text evidence="3">The sequence shown here is derived from an EMBL/GenBank/DDBJ whole genome shotgun (WGS) entry which is preliminary data.</text>
</comment>
<comment type="subcellular location">
    <subcellularLocation>
        <location evidence="1">Virion</location>
    </subcellularLocation>
</comment>